<dbReference type="Proteomes" id="UP000256541">
    <property type="component" value="Unassembled WGS sequence"/>
</dbReference>
<gene>
    <name evidence="5" type="ORF">B7R22_07615</name>
</gene>
<organism evidence="5 6">
    <name type="scientific">Subtercola boreus</name>
    <dbReference type="NCBI Taxonomy" id="120213"/>
    <lineage>
        <taxon>Bacteria</taxon>
        <taxon>Bacillati</taxon>
        <taxon>Actinomycetota</taxon>
        <taxon>Actinomycetes</taxon>
        <taxon>Micrococcales</taxon>
        <taxon>Microbacteriaceae</taxon>
        <taxon>Subtercola</taxon>
    </lineage>
</organism>
<dbReference type="OrthoDB" id="9786503at2"/>
<keyword evidence="1" id="KW-0285">Flavoprotein</keyword>
<evidence type="ECO:0000256" key="1">
    <source>
        <dbReference type="ARBA" id="ARBA00022630"/>
    </source>
</evidence>
<dbReference type="InterPro" id="IPR050097">
    <property type="entry name" value="Ferredoxin-NADP_redctase_2"/>
</dbReference>
<sequence>MDARNDAGRYETAGGTVWDAVVVGGGAAGLSAALSLGRARRSVLVIDAGQPRNASAEGVHVFLTRDGTPPAELTRLGRLDVQMYGGEVRPGTVVAVRRLESGTTVAESPARFAVTLLDGSEVLARRLVITTGAVDELPDVPGLREQWGRGIIHCPYCHGWEVRDQPIGVLGTGPRAVFQALLFRQWSDRITLLLHDAPDPTDEEWEQLAARGIEVVTGRVVRVASDAGSGSLTGAELEDGRFVPLAAIAVATRIVVGDTLLVPLGAAVAEHPSGAGTFAVADDFGRAADGVWVAGNVSNPMAQVMTAAASGMMAGVGANSDLLLEDTAAAVTARRAAAPHAPRVE</sequence>
<evidence type="ECO:0000256" key="3">
    <source>
        <dbReference type="ARBA" id="ARBA00048132"/>
    </source>
</evidence>
<dbReference type="SUPFAM" id="SSF51905">
    <property type="entry name" value="FAD/NAD(P)-binding domain"/>
    <property type="match status" value="1"/>
</dbReference>
<evidence type="ECO:0000313" key="6">
    <source>
        <dbReference type="Proteomes" id="UP000256541"/>
    </source>
</evidence>
<dbReference type="EMBL" id="NBXB01000024">
    <property type="protein sequence ID" value="RFA15012.1"/>
    <property type="molecule type" value="Genomic_DNA"/>
</dbReference>
<evidence type="ECO:0000259" key="4">
    <source>
        <dbReference type="Pfam" id="PF07992"/>
    </source>
</evidence>
<dbReference type="PRINTS" id="PR00368">
    <property type="entry name" value="FADPNR"/>
</dbReference>
<dbReference type="AlphaFoldDB" id="A0A3E0VY77"/>
<dbReference type="InterPro" id="IPR023753">
    <property type="entry name" value="FAD/NAD-binding_dom"/>
</dbReference>
<comment type="catalytic activity">
    <reaction evidence="3">
        <text>[thioredoxin]-dithiol + NADP(+) = [thioredoxin]-disulfide + NADPH + H(+)</text>
        <dbReference type="Rhea" id="RHEA:20345"/>
        <dbReference type="Rhea" id="RHEA-COMP:10698"/>
        <dbReference type="Rhea" id="RHEA-COMP:10700"/>
        <dbReference type="ChEBI" id="CHEBI:15378"/>
        <dbReference type="ChEBI" id="CHEBI:29950"/>
        <dbReference type="ChEBI" id="CHEBI:50058"/>
        <dbReference type="ChEBI" id="CHEBI:57783"/>
        <dbReference type="ChEBI" id="CHEBI:58349"/>
        <dbReference type="EC" id="1.8.1.9"/>
    </reaction>
</comment>
<feature type="domain" description="FAD/NAD(P)-binding" evidence="4">
    <location>
        <begin position="19"/>
        <end position="311"/>
    </location>
</feature>
<accession>A0A3E0VY77</accession>
<dbReference type="Pfam" id="PF07992">
    <property type="entry name" value="Pyr_redox_2"/>
    <property type="match status" value="1"/>
</dbReference>
<proteinExistence type="predicted"/>
<name>A0A3E0VY77_9MICO</name>
<dbReference type="InterPro" id="IPR036188">
    <property type="entry name" value="FAD/NAD-bd_sf"/>
</dbReference>
<keyword evidence="2" id="KW-0560">Oxidoreductase</keyword>
<dbReference type="GO" id="GO:0004791">
    <property type="term" value="F:thioredoxin-disulfide reductase (NADPH) activity"/>
    <property type="evidence" value="ECO:0007669"/>
    <property type="project" value="UniProtKB-EC"/>
</dbReference>
<reference evidence="5 6" key="1">
    <citation type="submission" date="2017-04" db="EMBL/GenBank/DDBJ databases">
        <title>Comparative genome analysis of Subtercola boreus.</title>
        <authorList>
            <person name="Cho Y.-J."/>
            <person name="Cho A."/>
            <person name="Kim O.-S."/>
            <person name="Lee J.-I."/>
        </authorList>
    </citation>
    <scope>NUCLEOTIDE SEQUENCE [LARGE SCALE GENOMIC DNA]</scope>
    <source>
        <strain evidence="5 6">P27479</strain>
    </source>
</reference>
<dbReference type="PRINTS" id="PR00469">
    <property type="entry name" value="PNDRDTASEII"/>
</dbReference>
<protein>
    <submittedName>
        <fullName evidence="5">Thioredoxin reductase</fullName>
    </submittedName>
</protein>
<dbReference type="Gene3D" id="3.50.50.60">
    <property type="entry name" value="FAD/NAD(P)-binding domain"/>
    <property type="match status" value="2"/>
</dbReference>
<evidence type="ECO:0000256" key="2">
    <source>
        <dbReference type="ARBA" id="ARBA00023002"/>
    </source>
</evidence>
<comment type="caution">
    <text evidence="5">The sequence shown here is derived from an EMBL/GenBank/DDBJ whole genome shotgun (WGS) entry which is preliminary data.</text>
</comment>
<evidence type="ECO:0000313" key="5">
    <source>
        <dbReference type="EMBL" id="RFA15012.1"/>
    </source>
</evidence>
<dbReference type="PANTHER" id="PTHR48105">
    <property type="entry name" value="THIOREDOXIN REDUCTASE 1-RELATED-RELATED"/>
    <property type="match status" value="1"/>
</dbReference>